<comment type="caution">
    <text evidence="2">The sequence shown here is derived from an EMBL/GenBank/DDBJ whole genome shotgun (WGS) entry which is preliminary data.</text>
</comment>
<protein>
    <recommendedName>
        <fullName evidence="1">Reverse transcriptase zinc-binding domain-containing protein</fullName>
    </recommendedName>
</protein>
<feature type="domain" description="Reverse transcriptase zinc-binding" evidence="1">
    <location>
        <begin position="1"/>
        <end position="50"/>
    </location>
</feature>
<evidence type="ECO:0000313" key="3">
    <source>
        <dbReference type="Proteomes" id="UP001472677"/>
    </source>
</evidence>
<proteinExistence type="predicted"/>
<accession>A0ABR2F5W1</accession>
<gene>
    <name evidence="2" type="ORF">V6N12_028437</name>
</gene>
<evidence type="ECO:0000313" key="2">
    <source>
        <dbReference type="EMBL" id="KAK8572382.1"/>
    </source>
</evidence>
<dbReference type="Proteomes" id="UP001472677">
    <property type="component" value="Unassembled WGS sequence"/>
</dbReference>
<organism evidence="2 3">
    <name type="scientific">Hibiscus sabdariffa</name>
    <name type="common">roselle</name>
    <dbReference type="NCBI Taxonomy" id="183260"/>
    <lineage>
        <taxon>Eukaryota</taxon>
        <taxon>Viridiplantae</taxon>
        <taxon>Streptophyta</taxon>
        <taxon>Embryophyta</taxon>
        <taxon>Tracheophyta</taxon>
        <taxon>Spermatophyta</taxon>
        <taxon>Magnoliopsida</taxon>
        <taxon>eudicotyledons</taxon>
        <taxon>Gunneridae</taxon>
        <taxon>Pentapetalae</taxon>
        <taxon>rosids</taxon>
        <taxon>malvids</taxon>
        <taxon>Malvales</taxon>
        <taxon>Malvaceae</taxon>
        <taxon>Malvoideae</taxon>
        <taxon>Hibiscus</taxon>
    </lineage>
</organism>
<name>A0ABR2F5W1_9ROSI</name>
<evidence type="ECO:0000259" key="1">
    <source>
        <dbReference type="Pfam" id="PF13966"/>
    </source>
</evidence>
<keyword evidence="3" id="KW-1185">Reference proteome</keyword>
<sequence length="156" mass="18227">MWLVMREGLLTNAERFRCHMSDSGTCQLFHREDESVLHVLRDCPRTRLVWSKLLPPRVLFDFMLLHLKEWISVNINLHSSCSRSDAEWSVRFAVFCWLVWKRRCSLLLDVNYVERGDFVAHGLALVANFLDGFKSDPLLRNNGCVFAPMWSCPRLG</sequence>
<dbReference type="Pfam" id="PF13966">
    <property type="entry name" value="zf-RVT"/>
    <property type="match status" value="1"/>
</dbReference>
<dbReference type="InterPro" id="IPR026960">
    <property type="entry name" value="RVT-Znf"/>
</dbReference>
<dbReference type="EMBL" id="JBBPBM010000008">
    <property type="protein sequence ID" value="KAK8572382.1"/>
    <property type="molecule type" value="Genomic_DNA"/>
</dbReference>
<reference evidence="2 3" key="1">
    <citation type="journal article" date="2024" name="G3 (Bethesda)">
        <title>Genome assembly of Hibiscus sabdariffa L. provides insights into metabolisms of medicinal natural products.</title>
        <authorList>
            <person name="Kim T."/>
        </authorList>
    </citation>
    <scope>NUCLEOTIDE SEQUENCE [LARGE SCALE GENOMIC DNA]</scope>
    <source>
        <strain evidence="2">TK-2024</strain>
        <tissue evidence="2">Old leaves</tissue>
    </source>
</reference>